<evidence type="ECO:0000256" key="1">
    <source>
        <dbReference type="SAM" id="SignalP"/>
    </source>
</evidence>
<sequence length="155" mass="17835">MKKYLIPICIAIITISSQATAQNIYENPTLKEQIKKLDLAHARAIFEGDAVALDSLMNNDVTVNHPTNRIVKEKKELLNLIKQGTIRYTSFERTPEQFLFYKDMVVVMGSEIVVPTKGAPNAEKKLNRRYTNIWMKQNGRWQLTVRHANNVCINF</sequence>
<feature type="chain" id="PRO_5045095719" evidence="1">
    <location>
        <begin position="22"/>
        <end position="155"/>
    </location>
</feature>
<organism evidence="3 4">
    <name type="scientific">Flavobacterium granuli</name>
    <dbReference type="NCBI Taxonomy" id="280093"/>
    <lineage>
        <taxon>Bacteria</taxon>
        <taxon>Pseudomonadati</taxon>
        <taxon>Bacteroidota</taxon>
        <taxon>Flavobacteriia</taxon>
        <taxon>Flavobacteriales</taxon>
        <taxon>Flavobacteriaceae</taxon>
        <taxon>Flavobacterium</taxon>
    </lineage>
</organism>
<dbReference type="Gene3D" id="3.10.450.50">
    <property type="match status" value="1"/>
</dbReference>
<gene>
    <name evidence="3" type="ORF">J2W95_002297</name>
</gene>
<accession>A0ABU1S3H5</accession>
<reference evidence="3 4" key="1">
    <citation type="submission" date="2023-07" db="EMBL/GenBank/DDBJ databases">
        <title>Sorghum-associated microbial communities from plants grown in Nebraska, USA.</title>
        <authorList>
            <person name="Schachtman D."/>
        </authorList>
    </citation>
    <scope>NUCLEOTIDE SEQUENCE [LARGE SCALE GENOMIC DNA]</scope>
    <source>
        <strain evidence="3 4">BE124</strain>
    </source>
</reference>
<dbReference type="InterPro" id="IPR032710">
    <property type="entry name" value="NTF2-like_dom_sf"/>
</dbReference>
<keyword evidence="1" id="KW-0732">Signal</keyword>
<evidence type="ECO:0000313" key="3">
    <source>
        <dbReference type="EMBL" id="MDR6845587.1"/>
    </source>
</evidence>
<comment type="caution">
    <text evidence="3">The sequence shown here is derived from an EMBL/GenBank/DDBJ whole genome shotgun (WGS) entry which is preliminary data.</text>
</comment>
<dbReference type="Proteomes" id="UP001261871">
    <property type="component" value="Unassembled WGS sequence"/>
</dbReference>
<dbReference type="EMBL" id="JAVDTX010000005">
    <property type="protein sequence ID" value="MDR6845587.1"/>
    <property type="molecule type" value="Genomic_DNA"/>
</dbReference>
<evidence type="ECO:0000259" key="2">
    <source>
        <dbReference type="Pfam" id="PF14534"/>
    </source>
</evidence>
<dbReference type="Pfam" id="PF14534">
    <property type="entry name" value="DUF4440"/>
    <property type="match status" value="1"/>
</dbReference>
<dbReference type="InterPro" id="IPR027843">
    <property type="entry name" value="DUF4440"/>
</dbReference>
<feature type="signal peptide" evidence="1">
    <location>
        <begin position="1"/>
        <end position="21"/>
    </location>
</feature>
<dbReference type="RefSeq" id="WP_310007021.1">
    <property type="nucleotide sequence ID" value="NZ_JAVDTX010000005.1"/>
</dbReference>
<protein>
    <submittedName>
        <fullName evidence="3">Ketosteroid isomerase-like protein</fullName>
    </submittedName>
</protein>
<dbReference type="SUPFAM" id="SSF54427">
    <property type="entry name" value="NTF2-like"/>
    <property type="match status" value="1"/>
</dbReference>
<keyword evidence="4" id="KW-1185">Reference proteome</keyword>
<feature type="domain" description="DUF4440" evidence="2">
    <location>
        <begin position="34"/>
        <end position="143"/>
    </location>
</feature>
<evidence type="ECO:0000313" key="4">
    <source>
        <dbReference type="Proteomes" id="UP001261871"/>
    </source>
</evidence>
<name>A0ABU1S3H5_9FLAO</name>
<proteinExistence type="predicted"/>